<evidence type="ECO:0000313" key="2">
    <source>
        <dbReference type="Proteomes" id="UP000647241"/>
    </source>
</evidence>
<accession>A0A917H9G5</accession>
<keyword evidence="2" id="KW-1185">Reference proteome</keyword>
<name>A0A917H9G5_9BACT</name>
<dbReference type="InterPro" id="IPR022037">
    <property type="entry name" value="DUF3606"/>
</dbReference>
<protein>
    <recommendedName>
        <fullName evidence="3">DUF3606 domain-containing protein</fullName>
    </recommendedName>
</protein>
<dbReference type="Proteomes" id="UP000647241">
    <property type="component" value="Unassembled WGS sequence"/>
</dbReference>
<dbReference type="AlphaFoldDB" id="A0A917H9G5"/>
<proteinExistence type="predicted"/>
<sequence>MSDDLTKRGIQDKVRINVNEPWEVEQWCKKFKVTPARLRGAVKAVGVSVKKVEAYLKERWS</sequence>
<dbReference type="Pfam" id="PF12244">
    <property type="entry name" value="DUF3606"/>
    <property type="match status" value="1"/>
</dbReference>
<dbReference type="RefSeq" id="WP_188553368.1">
    <property type="nucleotide sequence ID" value="NZ_BMGT01000002.1"/>
</dbReference>
<reference evidence="1" key="1">
    <citation type="journal article" date="2014" name="Int. J. Syst. Evol. Microbiol.">
        <title>Complete genome sequence of Corynebacterium casei LMG S-19264T (=DSM 44701T), isolated from a smear-ripened cheese.</title>
        <authorList>
            <consortium name="US DOE Joint Genome Institute (JGI-PGF)"/>
            <person name="Walter F."/>
            <person name="Albersmeier A."/>
            <person name="Kalinowski J."/>
            <person name="Ruckert C."/>
        </authorList>
    </citation>
    <scope>NUCLEOTIDE SEQUENCE</scope>
    <source>
        <strain evidence="1">CGMCC 1.12997</strain>
    </source>
</reference>
<evidence type="ECO:0000313" key="1">
    <source>
        <dbReference type="EMBL" id="GGG71908.1"/>
    </source>
</evidence>
<organism evidence="1 2">
    <name type="scientific">Edaphobacter dinghuensis</name>
    <dbReference type="NCBI Taxonomy" id="1560005"/>
    <lineage>
        <taxon>Bacteria</taxon>
        <taxon>Pseudomonadati</taxon>
        <taxon>Acidobacteriota</taxon>
        <taxon>Terriglobia</taxon>
        <taxon>Terriglobales</taxon>
        <taxon>Acidobacteriaceae</taxon>
        <taxon>Edaphobacter</taxon>
    </lineage>
</organism>
<reference evidence="1" key="2">
    <citation type="submission" date="2020-09" db="EMBL/GenBank/DDBJ databases">
        <authorList>
            <person name="Sun Q."/>
            <person name="Zhou Y."/>
        </authorList>
    </citation>
    <scope>NUCLEOTIDE SEQUENCE</scope>
    <source>
        <strain evidence="1">CGMCC 1.12997</strain>
    </source>
</reference>
<gene>
    <name evidence="1" type="ORF">GCM10011585_12740</name>
</gene>
<comment type="caution">
    <text evidence="1">The sequence shown here is derived from an EMBL/GenBank/DDBJ whole genome shotgun (WGS) entry which is preliminary data.</text>
</comment>
<evidence type="ECO:0008006" key="3">
    <source>
        <dbReference type="Google" id="ProtNLM"/>
    </source>
</evidence>
<dbReference type="EMBL" id="BMGT01000002">
    <property type="protein sequence ID" value="GGG71908.1"/>
    <property type="molecule type" value="Genomic_DNA"/>
</dbReference>